<dbReference type="EMBL" id="MTEJ01000791">
    <property type="protein sequence ID" value="OQW97754.1"/>
    <property type="molecule type" value="Genomic_DNA"/>
</dbReference>
<organism evidence="1 2">
    <name type="scientific">Thiothrix lacustris</name>
    <dbReference type="NCBI Taxonomy" id="525917"/>
    <lineage>
        <taxon>Bacteria</taxon>
        <taxon>Pseudomonadati</taxon>
        <taxon>Pseudomonadota</taxon>
        <taxon>Gammaproteobacteria</taxon>
        <taxon>Thiotrichales</taxon>
        <taxon>Thiotrichaceae</taxon>
        <taxon>Thiothrix</taxon>
    </lineage>
</organism>
<dbReference type="Proteomes" id="UP000192491">
    <property type="component" value="Unassembled WGS sequence"/>
</dbReference>
<evidence type="ECO:0000313" key="1">
    <source>
        <dbReference type="EMBL" id="OQW97754.1"/>
    </source>
</evidence>
<comment type="caution">
    <text evidence="1">The sequence shown here is derived from an EMBL/GenBank/DDBJ whole genome shotgun (WGS) entry which is preliminary data.</text>
</comment>
<dbReference type="AlphaFoldDB" id="A0A1Y1Q6U8"/>
<name>A0A1Y1Q6U8_9GAMM</name>
<protein>
    <submittedName>
        <fullName evidence="1">Uncharacterized protein</fullName>
    </submittedName>
</protein>
<accession>A0A1Y1Q6U8</accession>
<evidence type="ECO:0000313" key="2">
    <source>
        <dbReference type="Proteomes" id="UP000192491"/>
    </source>
</evidence>
<proteinExistence type="predicted"/>
<sequence>MQVAVDPDFDLFRLPDAAEMPATIGVLNGKGDKTYVLSRKTDAAMQLAWQSWLDTLKARDPTLRVQYDDAPLPDTGTVILLGGDNAALQGLLDRAQEPFRMTEAAYTLNSANYTCGLHTLALGLRAGQQAVVLLDASSPDGLG</sequence>
<gene>
    <name evidence="1" type="ORF">BWK73_53870</name>
</gene>
<reference evidence="1 2" key="1">
    <citation type="submission" date="2017-01" db="EMBL/GenBank/DDBJ databases">
        <title>Novel large sulfur bacteria in the metagenomes of groundwater-fed chemosynthetic microbial mats in the Lake Huron basin.</title>
        <authorList>
            <person name="Sharrar A.M."/>
            <person name="Flood B.E."/>
            <person name="Bailey J.V."/>
            <person name="Jones D.S."/>
            <person name="Biddanda B."/>
            <person name="Ruberg S.A."/>
            <person name="Marcus D.N."/>
            <person name="Dick G.J."/>
        </authorList>
    </citation>
    <scope>NUCLEOTIDE SEQUENCE [LARGE SCALE GENOMIC DNA]</scope>
    <source>
        <strain evidence="1">A8</strain>
    </source>
</reference>